<evidence type="ECO:0000313" key="3">
    <source>
        <dbReference type="EMBL" id="SDM64954.1"/>
    </source>
</evidence>
<protein>
    <recommendedName>
        <fullName evidence="5">DUF4352 domain-containing protein</fullName>
    </recommendedName>
</protein>
<gene>
    <name evidence="3" type="ORF">SAMN05660642_03004</name>
</gene>
<feature type="compositionally biased region" description="Low complexity" evidence="1">
    <location>
        <begin position="31"/>
        <end position="53"/>
    </location>
</feature>
<dbReference type="RefSeq" id="WP_139177128.1">
    <property type="nucleotide sequence ID" value="NZ_FNHE01000007.1"/>
</dbReference>
<evidence type="ECO:0000256" key="1">
    <source>
        <dbReference type="SAM" id="MobiDB-lite"/>
    </source>
</evidence>
<dbReference type="EMBL" id="FNHE01000007">
    <property type="protein sequence ID" value="SDM64954.1"/>
    <property type="molecule type" value="Genomic_DNA"/>
</dbReference>
<feature type="signal peptide" evidence="2">
    <location>
        <begin position="1"/>
        <end position="19"/>
    </location>
</feature>
<evidence type="ECO:0000256" key="2">
    <source>
        <dbReference type="SAM" id="SignalP"/>
    </source>
</evidence>
<name>A0A1G9UYA1_9ACTN</name>
<feature type="chain" id="PRO_5038770432" description="DUF4352 domain-containing protein" evidence="2">
    <location>
        <begin position="20"/>
        <end position="200"/>
    </location>
</feature>
<proteinExistence type="predicted"/>
<dbReference type="Proteomes" id="UP000198680">
    <property type="component" value="Unassembled WGS sequence"/>
</dbReference>
<keyword evidence="2" id="KW-0732">Signal</keyword>
<sequence length="200" mass="20777">MLRRALPAVLVAATLLPLAACNSESAGTQDAAGAALPTTTSAAPEASEPAGPAKSDRGNVIKQVGDEAYATLLDTDERVFTFSVDAIRVDQPCNSGFADEPANGHFVGIDVRAATTPNLPADWFIQISADNFQVIGPDGLTVTDVWGTAYSCLGTAGSFTTDQLGPAQQYAGTVVIDSPVTSGTLIYKVPGEPTGWEWQF</sequence>
<accession>A0A1G9UYA1</accession>
<dbReference type="AlphaFoldDB" id="A0A1G9UYA1"/>
<dbReference type="OrthoDB" id="4559282at2"/>
<evidence type="ECO:0008006" key="5">
    <source>
        <dbReference type="Google" id="ProtNLM"/>
    </source>
</evidence>
<reference evidence="4" key="1">
    <citation type="submission" date="2016-10" db="EMBL/GenBank/DDBJ databases">
        <authorList>
            <person name="Varghese N."/>
            <person name="Submissions S."/>
        </authorList>
    </citation>
    <scope>NUCLEOTIDE SEQUENCE [LARGE SCALE GENOMIC DNA]</scope>
    <source>
        <strain evidence="4">DSM 45419</strain>
    </source>
</reference>
<evidence type="ECO:0000313" key="4">
    <source>
        <dbReference type="Proteomes" id="UP000198680"/>
    </source>
</evidence>
<feature type="region of interest" description="Disordered" evidence="1">
    <location>
        <begin position="31"/>
        <end position="58"/>
    </location>
</feature>
<organism evidence="3 4">
    <name type="scientific">Geodermatophilus siccatus</name>
    <dbReference type="NCBI Taxonomy" id="1137991"/>
    <lineage>
        <taxon>Bacteria</taxon>
        <taxon>Bacillati</taxon>
        <taxon>Actinomycetota</taxon>
        <taxon>Actinomycetes</taxon>
        <taxon>Geodermatophilales</taxon>
        <taxon>Geodermatophilaceae</taxon>
        <taxon>Geodermatophilus</taxon>
    </lineage>
</organism>
<keyword evidence="4" id="KW-1185">Reference proteome</keyword>